<accession>A0A8J2WRP3</accession>
<sequence length="83" mass="9037">MPRPHQQKHKHSRRSHASPQTRSPPLGQRKEPHFLDDDAPISFKFAGLLALAAAVGAVGGNVLMRKYTSTKQPLPLTVVGAFS</sequence>
<keyword evidence="2" id="KW-0812">Transmembrane</keyword>
<feature type="compositionally biased region" description="Basic residues" evidence="1">
    <location>
        <begin position="1"/>
        <end position="16"/>
    </location>
</feature>
<protein>
    <submittedName>
        <fullName evidence="3">Uncharacterized protein</fullName>
    </submittedName>
</protein>
<organism evidence="3 4">
    <name type="scientific">Pelagomonas calceolata</name>
    <dbReference type="NCBI Taxonomy" id="35677"/>
    <lineage>
        <taxon>Eukaryota</taxon>
        <taxon>Sar</taxon>
        <taxon>Stramenopiles</taxon>
        <taxon>Ochrophyta</taxon>
        <taxon>Pelagophyceae</taxon>
        <taxon>Pelagomonadales</taxon>
        <taxon>Pelagomonadaceae</taxon>
        <taxon>Pelagomonas</taxon>
    </lineage>
</organism>
<dbReference type="Proteomes" id="UP000789595">
    <property type="component" value="Unassembled WGS sequence"/>
</dbReference>
<evidence type="ECO:0000256" key="1">
    <source>
        <dbReference type="SAM" id="MobiDB-lite"/>
    </source>
</evidence>
<gene>
    <name evidence="3" type="ORF">PECAL_5P25390</name>
</gene>
<reference evidence="3" key="1">
    <citation type="submission" date="2021-11" db="EMBL/GenBank/DDBJ databases">
        <authorList>
            <consortium name="Genoscope - CEA"/>
            <person name="William W."/>
        </authorList>
    </citation>
    <scope>NUCLEOTIDE SEQUENCE</scope>
</reference>
<dbReference type="AlphaFoldDB" id="A0A8J2WRP3"/>
<keyword evidence="2" id="KW-1133">Transmembrane helix</keyword>
<proteinExistence type="predicted"/>
<name>A0A8J2WRP3_9STRA</name>
<keyword evidence="2" id="KW-0472">Membrane</keyword>
<comment type="caution">
    <text evidence="3">The sequence shown here is derived from an EMBL/GenBank/DDBJ whole genome shotgun (WGS) entry which is preliminary data.</text>
</comment>
<dbReference type="EMBL" id="CAKKNE010000005">
    <property type="protein sequence ID" value="CAH0378022.1"/>
    <property type="molecule type" value="Genomic_DNA"/>
</dbReference>
<keyword evidence="4" id="KW-1185">Reference proteome</keyword>
<evidence type="ECO:0000256" key="2">
    <source>
        <dbReference type="SAM" id="Phobius"/>
    </source>
</evidence>
<feature type="transmembrane region" description="Helical" evidence="2">
    <location>
        <begin position="41"/>
        <end position="64"/>
    </location>
</feature>
<evidence type="ECO:0000313" key="4">
    <source>
        <dbReference type="Proteomes" id="UP000789595"/>
    </source>
</evidence>
<feature type="region of interest" description="Disordered" evidence="1">
    <location>
        <begin position="1"/>
        <end position="35"/>
    </location>
</feature>
<evidence type="ECO:0000313" key="3">
    <source>
        <dbReference type="EMBL" id="CAH0378022.1"/>
    </source>
</evidence>